<evidence type="ECO:0000256" key="1">
    <source>
        <dbReference type="SAM" id="MobiDB-lite"/>
    </source>
</evidence>
<name>A0A395VFC0_9FIRM</name>
<accession>A0A395VFC0</accession>
<organism evidence="2 3">
    <name type="scientific">Roseburia hominis</name>
    <dbReference type="NCBI Taxonomy" id="301301"/>
    <lineage>
        <taxon>Bacteria</taxon>
        <taxon>Bacillati</taxon>
        <taxon>Bacillota</taxon>
        <taxon>Clostridia</taxon>
        <taxon>Lachnospirales</taxon>
        <taxon>Lachnospiraceae</taxon>
        <taxon>Roseburia</taxon>
    </lineage>
</organism>
<proteinExistence type="predicted"/>
<dbReference type="AlphaFoldDB" id="A0A395VFC0"/>
<dbReference type="Proteomes" id="UP000266172">
    <property type="component" value="Unassembled WGS sequence"/>
</dbReference>
<evidence type="ECO:0000313" key="3">
    <source>
        <dbReference type="Proteomes" id="UP000266172"/>
    </source>
</evidence>
<reference evidence="2 3" key="1">
    <citation type="submission" date="2018-08" db="EMBL/GenBank/DDBJ databases">
        <title>A genome reference for cultivated species of the human gut microbiota.</title>
        <authorList>
            <person name="Zou Y."/>
            <person name="Xue W."/>
            <person name="Luo G."/>
        </authorList>
    </citation>
    <scope>NUCLEOTIDE SEQUENCE [LARGE SCALE GENOMIC DNA]</scope>
    <source>
        <strain evidence="2 3">AF22-12AC</strain>
    </source>
</reference>
<protein>
    <submittedName>
        <fullName evidence="2">Uncharacterized protein</fullName>
    </submittedName>
</protein>
<feature type="compositionally biased region" description="Basic and acidic residues" evidence="1">
    <location>
        <begin position="20"/>
        <end position="31"/>
    </location>
</feature>
<feature type="compositionally biased region" description="Basic and acidic residues" evidence="1">
    <location>
        <begin position="38"/>
        <end position="52"/>
    </location>
</feature>
<dbReference type="Pfam" id="PF19498">
    <property type="entry name" value="DUF6033"/>
    <property type="match status" value="1"/>
</dbReference>
<sequence>MSLIPDYANAVGSAMSYNRKAADTKEKEKTDGNASSEKTGKANKADKTDRTGKTGTVTGRTIGNPKLSEKAAKYYEELKRKYSNMDFILVSEDQKEKARTQAGSYANASKMVVLIDEDKIERMAEDENYRRQYEAIIANAGSGIAQMKSSLEASGTKVKGYGMQVNDGGTATYFAVLQKSSDAQKERIEKKREKAAEEKKAEARRAQKDAQEKRIRDGKNQRDEHAAERVNKTDETAEADWENTVTITASSIEELLKKISDYQQNERMNTVQTKEERLVGGHIDYKG</sequence>
<dbReference type="RefSeq" id="WP_118096615.1">
    <property type="nucleotide sequence ID" value="NZ_JBGKKV010000003.1"/>
</dbReference>
<feature type="region of interest" description="Disordered" evidence="1">
    <location>
        <begin position="184"/>
        <end position="237"/>
    </location>
</feature>
<feature type="compositionally biased region" description="Basic and acidic residues" evidence="1">
    <location>
        <begin position="184"/>
        <end position="235"/>
    </location>
</feature>
<comment type="caution">
    <text evidence="2">The sequence shown here is derived from an EMBL/GenBank/DDBJ whole genome shotgun (WGS) entry which is preliminary data.</text>
</comment>
<dbReference type="InterPro" id="IPR046097">
    <property type="entry name" value="DUF6033"/>
</dbReference>
<gene>
    <name evidence="2" type="ORF">DWX93_03355</name>
</gene>
<evidence type="ECO:0000313" key="2">
    <source>
        <dbReference type="EMBL" id="RGS42375.1"/>
    </source>
</evidence>
<feature type="region of interest" description="Disordered" evidence="1">
    <location>
        <begin position="15"/>
        <end position="66"/>
    </location>
</feature>
<dbReference type="EMBL" id="QRVL01000001">
    <property type="protein sequence ID" value="RGS42375.1"/>
    <property type="molecule type" value="Genomic_DNA"/>
</dbReference>